<dbReference type="Pfam" id="PF00067">
    <property type="entry name" value="p450"/>
    <property type="match status" value="1"/>
</dbReference>
<keyword evidence="6 8" id="KW-0408">Iron</keyword>
<dbReference type="InterPro" id="IPR001128">
    <property type="entry name" value="Cyt_P450"/>
</dbReference>
<organism evidence="11 12">
    <name type="scientific">Tolypocladium ophioglossoides (strain CBS 100239)</name>
    <name type="common">Snaketongue truffleclub</name>
    <name type="synonym">Elaphocordyceps ophioglossoides</name>
    <dbReference type="NCBI Taxonomy" id="1163406"/>
    <lineage>
        <taxon>Eukaryota</taxon>
        <taxon>Fungi</taxon>
        <taxon>Dikarya</taxon>
        <taxon>Ascomycota</taxon>
        <taxon>Pezizomycotina</taxon>
        <taxon>Sordariomycetes</taxon>
        <taxon>Hypocreomycetidae</taxon>
        <taxon>Hypocreales</taxon>
        <taxon>Ophiocordycipitaceae</taxon>
        <taxon>Tolypocladium</taxon>
    </lineage>
</organism>
<comment type="cofactor">
    <cofactor evidence="1 8">
        <name>heme</name>
        <dbReference type="ChEBI" id="CHEBI:30413"/>
    </cofactor>
</comment>
<dbReference type="PRINTS" id="PR00465">
    <property type="entry name" value="EP450IV"/>
</dbReference>
<comment type="similarity">
    <text evidence="2 9">Belongs to the cytochrome P450 family.</text>
</comment>
<dbReference type="PROSITE" id="PS00086">
    <property type="entry name" value="CYTOCHROME_P450"/>
    <property type="match status" value="1"/>
</dbReference>
<evidence type="ECO:0000256" key="8">
    <source>
        <dbReference type="PIRSR" id="PIRSR602403-1"/>
    </source>
</evidence>
<keyword evidence="4 8" id="KW-0479">Metal-binding</keyword>
<dbReference type="SUPFAM" id="SSF48264">
    <property type="entry name" value="Cytochrome P450"/>
    <property type="match status" value="1"/>
</dbReference>
<evidence type="ECO:0000313" key="11">
    <source>
        <dbReference type="EMBL" id="KND88043.1"/>
    </source>
</evidence>
<dbReference type="GO" id="GO:0004497">
    <property type="term" value="F:monooxygenase activity"/>
    <property type="evidence" value="ECO:0007669"/>
    <property type="project" value="UniProtKB-KW"/>
</dbReference>
<evidence type="ECO:0000256" key="6">
    <source>
        <dbReference type="ARBA" id="ARBA00023004"/>
    </source>
</evidence>
<feature type="transmembrane region" description="Helical" evidence="10">
    <location>
        <begin position="12"/>
        <end position="30"/>
    </location>
</feature>
<evidence type="ECO:0000256" key="9">
    <source>
        <dbReference type="RuleBase" id="RU000461"/>
    </source>
</evidence>
<dbReference type="GO" id="GO:0016705">
    <property type="term" value="F:oxidoreductase activity, acting on paired donors, with incorporation or reduction of molecular oxygen"/>
    <property type="evidence" value="ECO:0007669"/>
    <property type="project" value="InterPro"/>
</dbReference>
<dbReference type="InterPro" id="IPR002403">
    <property type="entry name" value="Cyt_P450_E_grp-IV"/>
</dbReference>
<evidence type="ECO:0000256" key="3">
    <source>
        <dbReference type="ARBA" id="ARBA00022617"/>
    </source>
</evidence>
<evidence type="ECO:0000256" key="1">
    <source>
        <dbReference type="ARBA" id="ARBA00001971"/>
    </source>
</evidence>
<gene>
    <name evidence="11" type="ORF">TOPH_07276</name>
</gene>
<evidence type="ECO:0000256" key="4">
    <source>
        <dbReference type="ARBA" id="ARBA00022723"/>
    </source>
</evidence>
<keyword evidence="7 9" id="KW-0503">Monooxygenase</keyword>
<evidence type="ECO:0000256" key="10">
    <source>
        <dbReference type="SAM" id="Phobius"/>
    </source>
</evidence>
<dbReference type="InterPro" id="IPR050121">
    <property type="entry name" value="Cytochrome_P450_monoxygenase"/>
</dbReference>
<dbReference type="PANTHER" id="PTHR24305:SF157">
    <property type="entry name" value="N-ACETYLTRYPTOPHAN 6-HYDROXYLASE IVOC-RELATED"/>
    <property type="match status" value="1"/>
</dbReference>
<dbReference type="GO" id="GO:0005506">
    <property type="term" value="F:iron ion binding"/>
    <property type="evidence" value="ECO:0007669"/>
    <property type="project" value="InterPro"/>
</dbReference>
<comment type="caution">
    <text evidence="11">The sequence shown here is derived from an EMBL/GenBank/DDBJ whole genome shotgun (WGS) entry which is preliminary data.</text>
</comment>
<evidence type="ECO:0000313" key="12">
    <source>
        <dbReference type="Proteomes" id="UP000036947"/>
    </source>
</evidence>
<keyword evidence="12" id="KW-1185">Reference proteome</keyword>
<dbReference type="PANTHER" id="PTHR24305">
    <property type="entry name" value="CYTOCHROME P450"/>
    <property type="match status" value="1"/>
</dbReference>
<reference evidence="11 12" key="1">
    <citation type="journal article" date="2015" name="BMC Genomics">
        <title>The genome of the truffle-parasite Tolypocladium ophioglossoides and the evolution of antifungal peptaibiotics.</title>
        <authorList>
            <person name="Quandt C.A."/>
            <person name="Bushley K.E."/>
            <person name="Spatafora J.W."/>
        </authorList>
    </citation>
    <scope>NUCLEOTIDE SEQUENCE [LARGE SCALE GENOMIC DNA]</scope>
    <source>
        <strain evidence="11 12">CBS 100239</strain>
    </source>
</reference>
<keyword evidence="10" id="KW-0812">Transmembrane</keyword>
<name>A0A0L0N1R4_TOLOC</name>
<evidence type="ECO:0000256" key="7">
    <source>
        <dbReference type="ARBA" id="ARBA00023033"/>
    </source>
</evidence>
<keyword evidence="5 9" id="KW-0560">Oxidoreductase</keyword>
<dbReference type="GO" id="GO:0020037">
    <property type="term" value="F:heme binding"/>
    <property type="evidence" value="ECO:0007669"/>
    <property type="project" value="InterPro"/>
</dbReference>
<feature type="binding site" description="axial binding residue" evidence="8">
    <location>
        <position position="464"/>
    </location>
    <ligand>
        <name>heme</name>
        <dbReference type="ChEBI" id="CHEBI:30413"/>
    </ligand>
    <ligandPart>
        <name>Fe</name>
        <dbReference type="ChEBI" id="CHEBI:18248"/>
    </ligandPart>
</feature>
<dbReference type="InterPro" id="IPR036396">
    <property type="entry name" value="Cyt_P450_sf"/>
</dbReference>
<sequence length="542" mass="60952">MAIYDSITALTWGQLGCLAFALWLVYAIALSMKRLWLSPIAHIPGPRLAALTQYYEFYYDIVLGGQYTFRVMEMHKKYGDVIRVNPWEVHVADPDFHAELYGGPSHPRDRWEFHAKQFGAPHCGLATIDHNLHKLRRSALNPFFSTQSVRNLQPILEERVNALLDALMSWATKKRGQPLNIMYPFSAFSNDVINEYAFARSDHLIEEPNFGREVADNLLTGTHMGMFVKHMNWALTLVNSLPESFSGRWVPGWGGFLKMKNDIVAHIAEIKASKNTDKWQLDVSHPTIFHELLSSKMLPPEEKTPARLAQEGQILVQGGTLTSAWTLTMAAFHLLYRPAALRKLRDELFAAIPDPDEVVPLAKLESLPYLRAVVKEALRHNIGTSGRIPRIAPTETLICRDRETGKMWELPPGTVVSMSPFMVLMNEDVFPDPLGFHPERWLGDGDGDGLDKYLQVFGGGTRICLGMALANAELHMLLARLFRRWGSGGIAGVSDDGDRRPADVGVLKIYQSTPRDCQMASDYFVPIPYKGSKGLRFVLEAN</sequence>
<proteinExistence type="inferred from homology"/>
<dbReference type="CDD" id="cd11062">
    <property type="entry name" value="CYP58-like"/>
    <property type="match status" value="1"/>
</dbReference>
<dbReference type="OrthoDB" id="3945418at2759"/>
<accession>A0A0L0N1R4</accession>
<dbReference type="Proteomes" id="UP000036947">
    <property type="component" value="Unassembled WGS sequence"/>
</dbReference>
<dbReference type="InterPro" id="IPR017972">
    <property type="entry name" value="Cyt_P450_CS"/>
</dbReference>
<dbReference type="Gene3D" id="1.10.630.10">
    <property type="entry name" value="Cytochrome P450"/>
    <property type="match status" value="1"/>
</dbReference>
<dbReference type="AlphaFoldDB" id="A0A0L0N1R4"/>
<dbReference type="EMBL" id="LFRF01000029">
    <property type="protein sequence ID" value="KND88043.1"/>
    <property type="molecule type" value="Genomic_DNA"/>
</dbReference>
<evidence type="ECO:0000256" key="5">
    <source>
        <dbReference type="ARBA" id="ARBA00023002"/>
    </source>
</evidence>
<keyword evidence="10" id="KW-1133">Transmembrane helix</keyword>
<dbReference type="STRING" id="1163406.A0A0L0N1R4"/>
<keyword evidence="10" id="KW-0472">Membrane</keyword>
<keyword evidence="3 8" id="KW-0349">Heme</keyword>
<protein>
    <submittedName>
        <fullName evidence="11">Trichodiene oxygenase</fullName>
    </submittedName>
</protein>
<evidence type="ECO:0000256" key="2">
    <source>
        <dbReference type="ARBA" id="ARBA00010617"/>
    </source>
</evidence>